<dbReference type="Proteomes" id="UP000615755">
    <property type="component" value="Unassembled WGS sequence"/>
</dbReference>
<evidence type="ECO:0000313" key="3">
    <source>
        <dbReference type="Proteomes" id="UP000615755"/>
    </source>
</evidence>
<dbReference type="RefSeq" id="WP_192509314.1">
    <property type="nucleotide sequence ID" value="NZ_AQGV01000015.1"/>
</dbReference>
<protein>
    <recommendedName>
        <fullName evidence="4">PEGA domain-containing protein</fullName>
    </recommendedName>
</protein>
<keyword evidence="3" id="KW-1185">Reference proteome</keyword>
<sequence>MKQTFPLRFIYILLVTNSTYAETLSCDNAKECNKSNVEISAFNQGAVYLNGHFTGKYTPAKLNLPQGTHAIGVGLEKEKQYLKKQIHILDKHTPKNPMKVTLSRDEIQPASKWRALFVGVPSVYAGIGDKKCHSNFTKKELDEGYNFFKQNLREHIEPFSYGTIKWDINRQDLIDPVELTHNPDNDWYTLEAQQGLAQLKHIRPGDYDTIFLFWRAEMGDCSFESPYFGLAWLEPTSPDTLETGYVTVKFNPGEMGVKQRINKYLNDDPGVWTHEWLHVVIEQFYPNKGVSVPIPPKDKLILHAASEYGYTYPWMDWYEDLISGQVRQGKGYSGLGPETFLNCTIRQQVKKQCK</sequence>
<proteinExistence type="predicted"/>
<reference evidence="2 3" key="1">
    <citation type="submission" date="2015-03" db="EMBL/GenBank/DDBJ databases">
        <title>Genome sequence of Pseudoalteromonas aurantia.</title>
        <authorList>
            <person name="Xie B.-B."/>
            <person name="Rong J.-C."/>
            <person name="Qin Q.-L."/>
            <person name="Zhang Y.-Z."/>
        </authorList>
    </citation>
    <scope>NUCLEOTIDE SEQUENCE [LARGE SCALE GENOMIC DNA]</scope>
    <source>
        <strain evidence="2 3">208</strain>
    </source>
</reference>
<evidence type="ECO:0008006" key="4">
    <source>
        <dbReference type="Google" id="ProtNLM"/>
    </source>
</evidence>
<evidence type="ECO:0000256" key="1">
    <source>
        <dbReference type="SAM" id="SignalP"/>
    </source>
</evidence>
<accession>A0ABR9EGM8</accession>
<dbReference type="EMBL" id="AQGV01000015">
    <property type="protein sequence ID" value="MBE0370152.1"/>
    <property type="molecule type" value="Genomic_DNA"/>
</dbReference>
<feature type="chain" id="PRO_5045558022" description="PEGA domain-containing protein" evidence="1">
    <location>
        <begin position="22"/>
        <end position="354"/>
    </location>
</feature>
<feature type="signal peptide" evidence="1">
    <location>
        <begin position="1"/>
        <end position="21"/>
    </location>
</feature>
<evidence type="ECO:0000313" key="2">
    <source>
        <dbReference type="EMBL" id="MBE0370152.1"/>
    </source>
</evidence>
<name>A0ABR9EGM8_9GAMM</name>
<gene>
    <name evidence="2" type="ORF">PAUR_b0117</name>
</gene>
<organism evidence="2 3">
    <name type="scientific">Pseudoalteromonas aurantia 208</name>
    <dbReference type="NCBI Taxonomy" id="1314867"/>
    <lineage>
        <taxon>Bacteria</taxon>
        <taxon>Pseudomonadati</taxon>
        <taxon>Pseudomonadota</taxon>
        <taxon>Gammaproteobacteria</taxon>
        <taxon>Alteromonadales</taxon>
        <taxon>Pseudoalteromonadaceae</taxon>
        <taxon>Pseudoalteromonas</taxon>
    </lineage>
</organism>
<comment type="caution">
    <text evidence="2">The sequence shown here is derived from an EMBL/GenBank/DDBJ whole genome shotgun (WGS) entry which is preliminary data.</text>
</comment>
<keyword evidence="1" id="KW-0732">Signal</keyword>